<keyword evidence="9" id="KW-1185">Reference proteome</keyword>
<dbReference type="InterPro" id="IPR050226">
    <property type="entry name" value="NagZ_Beta-hexosaminidase"/>
</dbReference>
<feature type="region of interest" description="Disordered" evidence="6">
    <location>
        <begin position="1"/>
        <end position="25"/>
    </location>
</feature>
<dbReference type="STRING" id="343013.SAMN04489707_101359"/>
<dbReference type="GO" id="GO:0005975">
    <property type="term" value="P:carbohydrate metabolic process"/>
    <property type="evidence" value="ECO:0007669"/>
    <property type="project" value="InterPro"/>
</dbReference>
<accession>A0A1I7HZU9</accession>
<dbReference type="EMBL" id="FPBX01000013">
    <property type="protein sequence ID" value="SFU66219.1"/>
    <property type="molecule type" value="Genomic_DNA"/>
</dbReference>
<gene>
    <name evidence="8" type="ORF">SAMN04489707_101359</name>
</gene>
<comment type="catalytic activity">
    <reaction evidence="1">
        <text>Hydrolysis of terminal non-reducing N-acetyl-D-hexosamine residues in N-acetyl-beta-D-hexosaminides.</text>
        <dbReference type="EC" id="3.2.1.52"/>
    </reaction>
</comment>
<dbReference type="RefSeq" id="WP_054256359.1">
    <property type="nucleotide sequence ID" value="NZ_CYIG01000017.1"/>
</dbReference>
<feature type="compositionally biased region" description="Polar residues" evidence="6">
    <location>
        <begin position="1"/>
        <end position="16"/>
    </location>
</feature>
<evidence type="ECO:0000256" key="5">
    <source>
        <dbReference type="ARBA" id="ARBA00023295"/>
    </source>
</evidence>
<name>A0A1I7HZU9_9BURK</name>
<dbReference type="PANTHER" id="PTHR30480">
    <property type="entry name" value="BETA-HEXOSAMINIDASE-RELATED"/>
    <property type="match status" value="1"/>
</dbReference>
<evidence type="ECO:0000256" key="1">
    <source>
        <dbReference type="ARBA" id="ARBA00001231"/>
    </source>
</evidence>
<protein>
    <recommendedName>
        <fullName evidence="3">beta-N-acetylhexosaminidase</fullName>
        <ecNumber evidence="3">3.2.1.52</ecNumber>
    </recommendedName>
</protein>
<dbReference type="InterPro" id="IPR001764">
    <property type="entry name" value="Glyco_hydro_3_N"/>
</dbReference>
<dbReference type="InterPro" id="IPR017853">
    <property type="entry name" value="GH"/>
</dbReference>
<evidence type="ECO:0000256" key="2">
    <source>
        <dbReference type="ARBA" id="ARBA00005336"/>
    </source>
</evidence>
<dbReference type="Gene3D" id="3.20.20.300">
    <property type="entry name" value="Glycoside hydrolase, family 3, N-terminal domain"/>
    <property type="match status" value="1"/>
</dbReference>
<evidence type="ECO:0000313" key="8">
    <source>
        <dbReference type="EMBL" id="SFU66219.1"/>
    </source>
</evidence>
<evidence type="ECO:0000256" key="6">
    <source>
        <dbReference type="SAM" id="MobiDB-lite"/>
    </source>
</evidence>
<dbReference type="Pfam" id="PF00933">
    <property type="entry name" value="Glyco_hydro_3"/>
    <property type="match status" value="1"/>
</dbReference>
<dbReference type="PANTHER" id="PTHR30480:SF13">
    <property type="entry name" value="BETA-HEXOSAMINIDASE"/>
    <property type="match status" value="1"/>
</dbReference>
<keyword evidence="4" id="KW-0378">Hydrolase</keyword>
<evidence type="ECO:0000256" key="3">
    <source>
        <dbReference type="ARBA" id="ARBA00012663"/>
    </source>
</evidence>
<dbReference type="InterPro" id="IPR036962">
    <property type="entry name" value="Glyco_hydro_3_N_sf"/>
</dbReference>
<dbReference type="Proteomes" id="UP000183656">
    <property type="component" value="Unassembled WGS sequence"/>
</dbReference>
<reference evidence="8 9" key="1">
    <citation type="submission" date="2016-10" db="EMBL/GenBank/DDBJ databases">
        <authorList>
            <person name="de Groot N.N."/>
        </authorList>
    </citation>
    <scope>NUCLEOTIDE SEQUENCE [LARGE SCALE GENOMIC DNA]</scope>
    <source>
        <strain evidence="8 9">R-24608</strain>
    </source>
</reference>
<evidence type="ECO:0000256" key="4">
    <source>
        <dbReference type="ARBA" id="ARBA00022801"/>
    </source>
</evidence>
<evidence type="ECO:0000259" key="7">
    <source>
        <dbReference type="Pfam" id="PF00933"/>
    </source>
</evidence>
<dbReference type="GO" id="GO:0004563">
    <property type="term" value="F:beta-N-acetylhexosaminidase activity"/>
    <property type="evidence" value="ECO:0007669"/>
    <property type="project" value="UniProtKB-EC"/>
</dbReference>
<sequence>MHSSTTLRTPPQTTPGTAPAARPARRAARRLLALAAASASALLASCGGGSSTPVPLTLEQKVGQMVMMGIDGSTPDAPGVQEALQQIRAGQLGGIILYRYNITGPAQVRALNQALQQANPLPYPLLIALDQEGGLVQRLRASNGFADTPSAEDVAAQQTPAQARATYGQMARMVADAGFNFNFGPVVDLRGDPADPLQQAVSPVIGKLKRAYSNDPATVVRYAETFIQAHHEAGVLTALKHWPGHGLATGDTHLGLVDVTQTAQPIEQWPFQQLIRSGNADAVMTAHLVNRSVDPDWPVTLSQRFIQPLLRARDGFDGVVVTDDLHMGAIQLQHTPREAVVRAIRAGNDLLVLSNNPGAATRVPGFQPRYDMGRHVASLVREAIANGELTEADIDTAWRRLARLRERLAVR</sequence>
<dbReference type="OrthoDB" id="9781691at2"/>
<dbReference type="SUPFAM" id="SSF51445">
    <property type="entry name" value="(Trans)glycosidases"/>
    <property type="match status" value="1"/>
</dbReference>
<proteinExistence type="inferred from homology"/>
<keyword evidence="5" id="KW-0326">Glycosidase</keyword>
<dbReference type="GO" id="GO:0009254">
    <property type="term" value="P:peptidoglycan turnover"/>
    <property type="evidence" value="ECO:0007669"/>
    <property type="project" value="TreeGrafter"/>
</dbReference>
<evidence type="ECO:0000313" key="9">
    <source>
        <dbReference type="Proteomes" id="UP000183656"/>
    </source>
</evidence>
<dbReference type="EC" id="3.2.1.52" evidence="3"/>
<organism evidence="8 9">
    <name type="scientific">Paenacidovorax caeni</name>
    <dbReference type="NCBI Taxonomy" id="343013"/>
    <lineage>
        <taxon>Bacteria</taxon>
        <taxon>Pseudomonadati</taxon>
        <taxon>Pseudomonadota</taxon>
        <taxon>Betaproteobacteria</taxon>
        <taxon>Burkholderiales</taxon>
        <taxon>Comamonadaceae</taxon>
        <taxon>Paenacidovorax</taxon>
    </lineage>
</organism>
<comment type="similarity">
    <text evidence="2">Belongs to the glycosyl hydrolase 3 family.</text>
</comment>
<dbReference type="AlphaFoldDB" id="A0A1I7HZU9"/>
<feature type="domain" description="Glycoside hydrolase family 3 N-terminal" evidence="7">
    <location>
        <begin position="57"/>
        <end position="404"/>
    </location>
</feature>